<accession>A0AAW1M5N0</accession>
<dbReference type="InterPro" id="IPR044688">
    <property type="entry name" value="SCI-1-like"/>
</dbReference>
<evidence type="ECO:0000313" key="2">
    <source>
        <dbReference type="EMBL" id="KAK9741290.1"/>
    </source>
</evidence>
<dbReference type="PANTHER" id="PTHR34117:SF1">
    <property type="entry name" value="STYLE CELL-CYCLE INHIBITOR 1"/>
    <property type="match status" value="1"/>
</dbReference>
<evidence type="ECO:0000256" key="1">
    <source>
        <dbReference type="SAM" id="MobiDB-lite"/>
    </source>
</evidence>
<evidence type="ECO:0000313" key="3">
    <source>
        <dbReference type="Proteomes" id="UP001443914"/>
    </source>
</evidence>
<reference evidence="2" key="1">
    <citation type="submission" date="2024-03" db="EMBL/GenBank/DDBJ databases">
        <title>WGS assembly of Saponaria officinalis var. Norfolk2.</title>
        <authorList>
            <person name="Jenkins J."/>
            <person name="Shu S."/>
            <person name="Grimwood J."/>
            <person name="Barry K."/>
            <person name="Goodstein D."/>
            <person name="Schmutz J."/>
            <person name="Leebens-Mack J."/>
            <person name="Osbourn A."/>
        </authorList>
    </citation>
    <scope>NUCLEOTIDE SEQUENCE [LARGE SCALE GENOMIC DNA]</scope>
    <source>
        <strain evidence="2">JIC</strain>
    </source>
</reference>
<comment type="caution">
    <text evidence="2">The sequence shown here is derived from an EMBL/GenBank/DDBJ whole genome shotgun (WGS) entry which is preliminary data.</text>
</comment>
<gene>
    <name evidence="2" type="ORF">RND81_03G095300</name>
</gene>
<name>A0AAW1M5N0_SAPOF</name>
<dbReference type="AlphaFoldDB" id="A0AAW1M5N0"/>
<dbReference type="PANTHER" id="PTHR34117">
    <property type="entry name" value="STYLE CELL-CYCLE INHIBITOR 1"/>
    <property type="match status" value="1"/>
</dbReference>
<feature type="region of interest" description="Disordered" evidence="1">
    <location>
        <begin position="1"/>
        <end position="77"/>
    </location>
</feature>
<proteinExistence type="predicted"/>
<protein>
    <submittedName>
        <fullName evidence="2">Uncharacterized protein</fullName>
    </submittedName>
</protein>
<sequence length="147" mass="17365">MASERKLKDKSMKRSTDPLSEDEVQAKKKHRIRDEDGEGSKKSKSRKDSESRSGKEKKHKSKDSKHGRHSDLKVTELSNDDYYSKNNEFSTWLKEEKKKFFSDLSTDSARELFTEFVEEWNTRKLKSKFYKGIQTGPRSSHKWKIKD</sequence>
<dbReference type="Proteomes" id="UP001443914">
    <property type="component" value="Unassembled WGS sequence"/>
</dbReference>
<feature type="compositionally biased region" description="Basic residues" evidence="1">
    <location>
        <begin position="55"/>
        <end position="68"/>
    </location>
</feature>
<dbReference type="EMBL" id="JBDFQZ010000003">
    <property type="protein sequence ID" value="KAK9741290.1"/>
    <property type="molecule type" value="Genomic_DNA"/>
</dbReference>
<feature type="compositionally biased region" description="Basic and acidic residues" evidence="1">
    <location>
        <begin position="32"/>
        <end position="54"/>
    </location>
</feature>
<feature type="compositionally biased region" description="Basic and acidic residues" evidence="1">
    <location>
        <begin position="1"/>
        <end position="16"/>
    </location>
</feature>
<organism evidence="2 3">
    <name type="scientific">Saponaria officinalis</name>
    <name type="common">Common soapwort</name>
    <name type="synonym">Lychnis saponaria</name>
    <dbReference type="NCBI Taxonomy" id="3572"/>
    <lineage>
        <taxon>Eukaryota</taxon>
        <taxon>Viridiplantae</taxon>
        <taxon>Streptophyta</taxon>
        <taxon>Embryophyta</taxon>
        <taxon>Tracheophyta</taxon>
        <taxon>Spermatophyta</taxon>
        <taxon>Magnoliopsida</taxon>
        <taxon>eudicotyledons</taxon>
        <taxon>Gunneridae</taxon>
        <taxon>Pentapetalae</taxon>
        <taxon>Caryophyllales</taxon>
        <taxon>Caryophyllaceae</taxon>
        <taxon>Caryophylleae</taxon>
        <taxon>Saponaria</taxon>
    </lineage>
</organism>
<keyword evidence="3" id="KW-1185">Reference proteome</keyword>